<gene>
    <name evidence="1" type="ORF">DSO57_1010685</name>
</gene>
<evidence type="ECO:0000313" key="1">
    <source>
        <dbReference type="EMBL" id="KAJ9062437.1"/>
    </source>
</evidence>
<proteinExistence type="predicted"/>
<dbReference type="EMBL" id="QTSX02005006">
    <property type="protein sequence ID" value="KAJ9062437.1"/>
    <property type="molecule type" value="Genomic_DNA"/>
</dbReference>
<protein>
    <submittedName>
        <fullName evidence="1">Uncharacterized protein</fullName>
    </submittedName>
</protein>
<reference evidence="1" key="1">
    <citation type="submission" date="2022-04" db="EMBL/GenBank/DDBJ databases">
        <title>Genome of the entomopathogenic fungus Entomophthora muscae.</title>
        <authorList>
            <person name="Elya C."/>
            <person name="Lovett B.R."/>
            <person name="Lee E."/>
            <person name="Macias A.M."/>
            <person name="Hajek A.E."/>
            <person name="De Bivort B.L."/>
            <person name="Kasson M.T."/>
            <person name="De Fine Licht H.H."/>
            <person name="Stajich J.E."/>
        </authorList>
    </citation>
    <scope>NUCLEOTIDE SEQUENCE</scope>
    <source>
        <strain evidence="1">Berkeley</strain>
    </source>
</reference>
<organism evidence="1 2">
    <name type="scientific">Entomophthora muscae</name>
    <dbReference type="NCBI Taxonomy" id="34485"/>
    <lineage>
        <taxon>Eukaryota</taxon>
        <taxon>Fungi</taxon>
        <taxon>Fungi incertae sedis</taxon>
        <taxon>Zoopagomycota</taxon>
        <taxon>Entomophthoromycotina</taxon>
        <taxon>Entomophthoromycetes</taxon>
        <taxon>Entomophthorales</taxon>
        <taxon>Entomophthoraceae</taxon>
        <taxon>Entomophthora</taxon>
    </lineage>
</organism>
<comment type="caution">
    <text evidence="1">The sequence shown here is derived from an EMBL/GenBank/DDBJ whole genome shotgun (WGS) entry which is preliminary data.</text>
</comment>
<sequence length="72" mass="7563">MSSIETVPFSPPLPIGLLPTLSVGTLVVGFFFAAWFGVSGKSFVKESFLAICASVLLSFSVIFSCNAVGLFL</sequence>
<accession>A0ACC2SJ70</accession>
<keyword evidence="2" id="KW-1185">Reference proteome</keyword>
<evidence type="ECO:0000313" key="2">
    <source>
        <dbReference type="Proteomes" id="UP001165960"/>
    </source>
</evidence>
<dbReference type="Proteomes" id="UP001165960">
    <property type="component" value="Unassembled WGS sequence"/>
</dbReference>
<name>A0ACC2SJ70_9FUNG</name>